<accession>A0A8S0PH06</accession>
<evidence type="ECO:0008006" key="6">
    <source>
        <dbReference type="Google" id="ProtNLM"/>
    </source>
</evidence>
<feature type="domain" description="DUF3741" evidence="2">
    <location>
        <begin position="278"/>
        <end position="320"/>
    </location>
</feature>
<sequence>MVSVKQPFTLILIFYKYKQRIPLFSCHFFPITPQKLISQEKFQFSVLWVDARVNFDAKISCGVMAMAKRSARIPEERAKKSELNCKWGLFSIFESHHGCASRKQLLNGRPVNKHVMNEYPRKPDILTGFDEEVRKIKDRANSASLTVDASEESLRNSIQGDMSTKKHKKKEIIDEKQQLGGTYSDVFDHSAKNQKTSSKISERATKTTAHRPKNAVKQTYQHLLGSAEIFPNKLNVAAILEETYNQIHQEDNFYCGGAVDEMNVQQVQMSAKAFVDLMFLDKKFTSKEGANSESKPFSDALEILNSHKDLFVKLLKDPNSILAKYIKNLQKFQTEKEITNSILEGNVFKLGSKDEGSFEKFECTAEIKKKHVNTLLWEKIKYQREYRSKRSFTHRSSNKIVVLKPTPKNIKYPENVACHCSLLQSRHSSSRKGPDEKPTYLFFREMKRKLKYSFGGSGNTADSSTNAKTKDELCKTQNLNSSYDTDTSCMVRNKKDLSRVCSMEKQESDMIVEAKRHLSARLKNVTATASPKSEKFPKTLGLILSSPEQDSWPPSPKRDGECDSASAQMRFGPYSDLQMTMESSWNIEKGRQRTCVSAWRQNAEVPSGGDFRGAGDSNIQNIDREVNLCSDTDGPKYNGQSHTVEVNGILQPGNIYTLEVPNELNRTHVSGTTKRNNATELQKEDCSATNLRLDSPSDNQIFTSALDDSPTSPSIYQLHGVNGSKDQEMHPSPVSVLDPFFPDDMPSPPSVEVQSARKPLQPLRIDFEQYSREIEESPIDPPVNPTANIDKQDSISNYVHSVLEASRSYCNDLSMIKAIPEQLLHAYVFDEVEFLPTESRCDPKLIFDHMNEVLLEIYQRQISSSPWLSFIKPEIKSMLSEDQVFDEVTKKVKFLHLPQLGPLTLDLLTGSDMAKSGSWIDIRLDTEDIAFHISEGILEESIVDIILEFNT</sequence>
<feature type="domain" description="DUF4378" evidence="3">
    <location>
        <begin position="797"/>
        <end position="940"/>
    </location>
</feature>
<feature type="region of interest" description="Disordered" evidence="1">
    <location>
        <begin position="544"/>
        <end position="567"/>
    </location>
</feature>
<dbReference type="Gramene" id="OE9A086472T3">
    <property type="protein sequence ID" value="OE9A086472C3"/>
    <property type="gene ID" value="OE9A086472"/>
</dbReference>
<organism evidence="4 5">
    <name type="scientific">Olea europaea subsp. europaea</name>
    <dbReference type="NCBI Taxonomy" id="158383"/>
    <lineage>
        <taxon>Eukaryota</taxon>
        <taxon>Viridiplantae</taxon>
        <taxon>Streptophyta</taxon>
        <taxon>Embryophyta</taxon>
        <taxon>Tracheophyta</taxon>
        <taxon>Spermatophyta</taxon>
        <taxon>Magnoliopsida</taxon>
        <taxon>eudicotyledons</taxon>
        <taxon>Gunneridae</taxon>
        <taxon>Pentapetalae</taxon>
        <taxon>asterids</taxon>
        <taxon>lamiids</taxon>
        <taxon>Lamiales</taxon>
        <taxon>Oleaceae</taxon>
        <taxon>Oleeae</taxon>
        <taxon>Olea</taxon>
    </lineage>
</organism>
<evidence type="ECO:0000259" key="3">
    <source>
        <dbReference type="Pfam" id="PF14309"/>
    </source>
</evidence>
<evidence type="ECO:0000313" key="5">
    <source>
        <dbReference type="Proteomes" id="UP000594638"/>
    </source>
</evidence>
<evidence type="ECO:0000259" key="2">
    <source>
        <dbReference type="Pfam" id="PF12552"/>
    </source>
</evidence>
<dbReference type="AlphaFoldDB" id="A0A8S0PH06"/>
<feature type="compositionally biased region" description="Polar residues" evidence="1">
    <location>
        <begin position="690"/>
        <end position="703"/>
    </location>
</feature>
<dbReference type="InterPro" id="IPR025486">
    <property type="entry name" value="DUF4378"/>
</dbReference>
<dbReference type="Pfam" id="PF14309">
    <property type="entry name" value="DUF4378"/>
    <property type="match status" value="1"/>
</dbReference>
<reference evidence="4 5" key="1">
    <citation type="submission" date="2019-12" db="EMBL/GenBank/DDBJ databases">
        <authorList>
            <person name="Alioto T."/>
            <person name="Alioto T."/>
            <person name="Gomez Garrido J."/>
        </authorList>
    </citation>
    <scope>NUCLEOTIDE SEQUENCE [LARGE SCALE GENOMIC DNA]</scope>
</reference>
<dbReference type="EMBL" id="CACTIH010000062">
    <property type="protein sequence ID" value="CAA2946054.1"/>
    <property type="molecule type" value="Genomic_DNA"/>
</dbReference>
<dbReference type="PANTHER" id="PTHR47212">
    <property type="entry name" value="ADHESIN-LIKE PROTEIN, PUTATIVE (DUF3741)-RELATED"/>
    <property type="match status" value="1"/>
</dbReference>
<evidence type="ECO:0000313" key="4">
    <source>
        <dbReference type="EMBL" id="CAA2946054.1"/>
    </source>
</evidence>
<name>A0A8S0PH06_OLEEU</name>
<dbReference type="PANTHER" id="PTHR47212:SF4">
    <property type="entry name" value="ADHESIN-LIKE PROTEIN, PUTATIVE (DUF3741)-RELATED"/>
    <property type="match status" value="1"/>
</dbReference>
<dbReference type="InterPro" id="IPR022212">
    <property type="entry name" value="DUF3741"/>
</dbReference>
<protein>
    <recommendedName>
        <fullName evidence="6">DUF4378 domain-containing protein</fullName>
    </recommendedName>
</protein>
<comment type="caution">
    <text evidence="4">The sequence shown here is derived from an EMBL/GenBank/DDBJ whole genome shotgun (WGS) entry which is preliminary data.</text>
</comment>
<evidence type="ECO:0000256" key="1">
    <source>
        <dbReference type="SAM" id="MobiDB-lite"/>
    </source>
</evidence>
<dbReference type="OrthoDB" id="952876at2759"/>
<feature type="region of interest" description="Disordered" evidence="1">
    <location>
        <begin position="690"/>
        <end position="714"/>
    </location>
</feature>
<feature type="region of interest" description="Disordered" evidence="1">
    <location>
        <begin position="191"/>
        <end position="212"/>
    </location>
</feature>
<gene>
    <name evidence="4" type="ORF">OLEA9_A086472</name>
</gene>
<proteinExistence type="predicted"/>
<dbReference type="Pfam" id="PF12552">
    <property type="entry name" value="DUF3741"/>
    <property type="match status" value="1"/>
</dbReference>
<dbReference type="Proteomes" id="UP000594638">
    <property type="component" value="Unassembled WGS sequence"/>
</dbReference>
<keyword evidence="5" id="KW-1185">Reference proteome</keyword>